<dbReference type="GO" id="GO:0009253">
    <property type="term" value="P:peptidoglycan catabolic process"/>
    <property type="evidence" value="ECO:0007669"/>
    <property type="project" value="InterPro"/>
</dbReference>
<keyword evidence="3" id="KW-0378">Hydrolase</keyword>
<reference evidence="7" key="2">
    <citation type="submission" date="2020-09" db="EMBL/GenBank/DDBJ databases">
        <authorList>
            <person name="Sun Q."/>
            <person name="Zhou Y."/>
        </authorList>
    </citation>
    <scope>NUCLEOTIDE SEQUENCE</scope>
    <source>
        <strain evidence="7">CGMCC 1.12214</strain>
    </source>
</reference>
<feature type="region of interest" description="Disordered" evidence="4">
    <location>
        <begin position="159"/>
        <end position="179"/>
    </location>
</feature>
<comment type="caution">
    <text evidence="7">The sequence shown here is derived from an EMBL/GenBank/DDBJ whole genome shotgun (WGS) entry which is preliminary data.</text>
</comment>
<evidence type="ECO:0000259" key="6">
    <source>
        <dbReference type="SMART" id="SM00646"/>
    </source>
</evidence>
<gene>
    <name evidence="7" type="ORF">GCM10007036_27340</name>
</gene>
<dbReference type="EMBL" id="BMES01000002">
    <property type="protein sequence ID" value="GGH22363.1"/>
    <property type="molecule type" value="Genomic_DNA"/>
</dbReference>
<evidence type="ECO:0000256" key="4">
    <source>
        <dbReference type="SAM" id="MobiDB-lite"/>
    </source>
</evidence>
<proteinExistence type="predicted"/>
<evidence type="ECO:0000256" key="3">
    <source>
        <dbReference type="ARBA" id="ARBA00022801"/>
    </source>
</evidence>
<comment type="catalytic activity">
    <reaction evidence="1">
        <text>Hydrolyzes the link between N-acetylmuramoyl residues and L-amino acid residues in certain cell-wall glycopeptides.</text>
        <dbReference type="EC" id="3.5.1.28"/>
    </reaction>
</comment>
<dbReference type="InterPro" id="IPR050695">
    <property type="entry name" value="N-acetylmuramoyl_amidase_3"/>
</dbReference>
<dbReference type="PANTHER" id="PTHR30404">
    <property type="entry name" value="N-ACETYLMURAMOYL-L-ALANINE AMIDASE"/>
    <property type="match status" value="1"/>
</dbReference>
<evidence type="ECO:0000313" key="7">
    <source>
        <dbReference type="EMBL" id="GGH22363.1"/>
    </source>
</evidence>
<dbReference type="PANTHER" id="PTHR30404:SF0">
    <property type="entry name" value="N-ACETYLMURAMOYL-L-ALANINE AMIDASE AMIC"/>
    <property type="match status" value="1"/>
</dbReference>
<dbReference type="Proteomes" id="UP000603912">
    <property type="component" value="Unassembled WGS sequence"/>
</dbReference>
<dbReference type="AlphaFoldDB" id="A0A917MIS6"/>
<dbReference type="InterPro" id="IPR021731">
    <property type="entry name" value="AMIN_dom"/>
</dbReference>
<name>A0A917MIS6_9HYPH</name>
<evidence type="ECO:0000313" key="8">
    <source>
        <dbReference type="Proteomes" id="UP000603912"/>
    </source>
</evidence>
<keyword evidence="5" id="KW-0732">Signal</keyword>
<dbReference type="GO" id="GO:0008745">
    <property type="term" value="F:N-acetylmuramoyl-L-alanine amidase activity"/>
    <property type="evidence" value="ECO:0007669"/>
    <property type="project" value="UniProtKB-EC"/>
</dbReference>
<dbReference type="CDD" id="cd02696">
    <property type="entry name" value="MurNAc-LAA"/>
    <property type="match status" value="1"/>
</dbReference>
<dbReference type="Pfam" id="PF01520">
    <property type="entry name" value="Amidase_3"/>
    <property type="match status" value="1"/>
</dbReference>
<dbReference type="SUPFAM" id="SSF53187">
    <property type="entry name" value="Zn-dependent exopeptidases"/>
    <property type="match status" value="1"/>
</dbReference>
<dbReference type="SMART" id="SM00646">
    <property type="entry name" value="Ami_3"/>
    <property type="match status" value="1"/>
</dbReference>
<sequence length="416" mass="44124">MPGTRWKRLTRAALWGVTLLLALPAAGAAAAETQSPAPKTPAPVAIDAQVAGDQGATRLTFTLSSAVEPSVKVLEKPDRLVIDLPEVNFQMPADAGRKARGLVKSFRYGMMGPGRSRVVIDLASPALPVRVANESLMGGAANALVLDLKKAERDVFARTAAADRASSPEPTTPAPRAGADKRPVVVLDPGHGGIDTGAIGVAHTVEKDVVLAFARDLKVKLERNGRYRVVITREDDTFISLRDRVRIAQDNSASLFVSIHADTVQASPEVRGLTVYTNSDRASDAEAARLAESENKADSVAGVDAEVGAEEVAGILGDLTRRETRTYSHLFARTLVGKMTAAARLNKNPHRSAGFWVLRAPDVPSVLVELGYLSSKSDVELLTADAWRDKATESISAAITAFLAPRLAQQGAPVLP</sequence>
<feature type="signal peptide" evidence="5">
    <location>
        <begin position="1"/>
        <end position="30"/>
    </location>
</feature>
<dbReference type="Gene3D" id="2.60.40.3500">
    <property type="match status" value="1"/>
</dbReference>
<evidence type="ECO:0000256" key="1">
    <source>
        <dbReference type="ARBA" id="ARBA00001561"/>
    </source>
</evidence>
<evidence type="ECO:0000256" key="2">
    <source>
        <dbReference type="ARBA" id="ARBA00011901"/>
    </source>
</evidence>
<dbReference type="GO" id="GO:0030288">
    <property type="term" value="C:outer membrane-bounded periplasmic space"/>
    <property type="evidence" value="ECO:0007669"/>
    <property type="project" value="TreeGrafter"/>
</dbReference>
<dbReference type="InterPro" id="IPR002508">
    <property type="entry name" value="MurNAc-LAA_cat"/>
</dbReference>
<evidence type="ECO:0000256" key="5">
    <source>
        <dbReference type="SAM" id="SignalP"/>
    </source>
</evidence>
<dbReference type="Pfam" id="PF11741">
    <property type="entry name" value="AMIN"/>
    <property type="match status" value="1"/>
</dbReference>
<protein>
    <recommendedName>
        <fullName evidence="2">N-acetylmuramoyl-L-alanine amidase</fullName>
        <ecNumber evidence="2">3.5.1.28</ecNumber>
    </recommendedName>
</protein>
<dbReference type="RefSeq" id="WP_188518307.1">
    <property type="nucleotide sequence ID" value="NZ_BMES01000002.1"/>
</dbReference>
<reference evidence="7" key="1">
    <citation type="journal article" date="2014" name="Int. J. Syst. Evol. Microbiol.">
        <title>Complete genome sequence of Corynebacterium casei LMG S-19264T (=DSM 44701T), isolated from a smear-ripened cheese.</title>
        <authorList>
            <consortium name="US DOE Joint Genome Institute (JGI-PGF)"/>
            <person name="Walter F."/>
            <person name="Albersmeier A."/>
            <person name="Kalinowski J."/>
            <person name="Ruckert C."/>
        </authorList>
    </citation>
    <scope>NUCLEOTIDE SEQUENCE</scope>
    <source>
        <strain evidence="7">CGMCC 1.12214</strain>
    </source>
</reference>
<organism evidence="7 8">
    <name type="scientific">Alsobacter metallidurans</name>
    <dbReference type="NCBI Taxonomy" id="340221"/>
    <lineage>
        <taxon>Bacteria</taxon>
        <taxon>Pseudomonadati</taxon>
        <taxon>Pseudomonadota</taxon>
        <taxon>Alphaproteobacteria</taxon>
        <taxon>Hyphomicrobiales</taxon>
        <taxon>Alsobacteraceae</taxon>
        <taxon>Alsobacter</taxon>
    </lineage>
</organism>
<keyword evidence="8" id="KW-1185">Reference proteome</keyword>
<accession>A0A917MIS6</accession>
<feature type="domain" description="MurNAc-LAA" evidence="6">
    <location>
        <begin position="245"/>
        <end position="400"/>
    </location>
</feature>
<dbReference type="EC" id="3.5.1.28" evidence="2"/>
<feature type="chain" id="PRO_5037964419" description="N-acetylmuramoyl-L-alanine amidase" evidence="5">
    <location>
        <begin position="31"/>
        <end position="416"/>
    </location>
</feature>
<dbReference type="Gene3D" id="3.40.630.40">
    <property type="entry name" value="Zn-dependent exopeptidases"/>
    <property type="match status" value="1"/>
</dbReference>